<reference evidence="1 2" key="1">
    <citation type="submission" date="2017-03" db="EMBL/GenBank/DDBJ databases">
        <title>Genomes of endolithic fungi from Antarctica.</title>
        <authorList>
            <person name="Coleine C."/>
            <person name="Masonjones S."/>
            <person name="Stajich J.E."/>
        </authorList>
    </citation>
    <scope>NUCLEOTIDE SEQUENCE [LARGE SCALE GENOMIC DNA]</scope>
    <source>
        <strain evidence="1 2">CCFEE 6314</strain>
    </source>
</reference>
<comment type="caution">
    <text evidence="1">The sequence shown here is derived from an EMBL/GenBank/DDBJ whole genome shotgun (WGS) entry which is preliminary data.</text>
</comment>
<evidence type="ECO:0000313" key="2">
    <source>
        <dbReference type="Proteomes" id="UP000288859"/>
    </source>
</evidence>
<gene>
    <name evidence="1" type="ORF">B0A52_00357</name>
</gene>
<dbReference type="VEuPathDB" id="FungiDB:PV10_01640"/>
<dbReference type="Proteomes" id="UP000288859">
    <property type="component" value="Unassembled WGS sequence"/>
</dbReference>
<accession>A0A438NJT3</accession>
<name>A0A438NJT3_EXOME</name>
<evidence type="ECO:0000313" key="1">
    <source>
        <dbReference type="EMBL" id="RVX76000.1"/>
    </source>
</evidence>
<dbReference type="EMBL" id="NAJM01000001">
    <property type="protein sequence ID" value="RVX76000.1"/>
    <property type="molecule type" value="Genomic_DNA"/>
</dbReference>
<sequence>MAEIPRFVRAPTEINALLDEVNRIGQALRAIESYTEVSIHPLQRCESLIKDLNHIITTSIIRQCNGTPRIRRRNWLKNKRQVVQLYEKLEKERKILWEAHCAELLSVPYIYSLPDEILTRHSRSSTRRVELTTDTIKNQSIRHDSKVLSIDKRLGSMEAALSSRQSTKPYNADSSLPSSIFGRHDGFDVQSLSETAMSGHPDDWRDNIVSKEEEPTRNPLFDAFHFADVCPELYTVRTGVPNLVQAYGGDTSVSQYMRVYQFCILLLPTTSQMDSIHLTPHYKRRVQILESTTVNGHRSDQPPLSRATTQLNATATATVKTGPPGQDFHDPRNVYSTGARSSIATGAMIKQLTISTIVASVTYQTAIFAMVASWRESIVSMLLTLWKNTQIFHHERRFHANVKENGKRVLAIR</sequence>
<dbReference type="OrthoDB" id="3734019at2759"/>
<organism evidence="1 2">
    <name type="scientific">Exophiala mesophila</name>
    <name type="common">Black yeast-like fungus</name>
    <dbReference type="NCBI Taxonomy" id="212818"/>
    <lineage>
        <taxon>Eukaryota</taxon>
        <taxon>Fungi</taxon>
        <taxon>Dikarya</taxon>
        <taxon>Ascomycota</taxon>
        <taxon>Pezizomycotina</taxon>
        <taxon>Eurotiomycetes</taxon>
        <taxon>Chaetothyriomycetidae</taxon>
        <taxon>Chaetothyriales</taxon>
        <taxon>Herpotrichiellaceae</taxon>
        <taxon>Exophiala</taxon>
    </lineage>
</organism>
<dbReference type="AlphaFoldDB" id="A0A438NJT3"/>
<protein>
    <submittedName>
        <fullName evidence="1">Uncharacterized protein</fullName>
    </submittedName>
</protein>
<proteinExistence type="predicted"/>